<dbReference type="EMBL" id="KI394169">
    <property type="protein sequence ID" value="ERN04786.1"/>
    <property type="molecule type" value="Genomic_DNA"/>
</dbReference>
<feature type="region of interest" description="Disordered" evidence="1">
    <location>
        <begin position="79"/>
        <end position="122"/>
    </location>
</feature>
<dbReference type="HOGENOM" id="CLU_2029832_0_0_1"/>
<dbReference type="Proteomes" id="UP000017836">
    <property type="component" value="Unassembled WGS sequence"/>
</dbReference>
<evidence type="ECO:0000256" key="1">
    <source>
        <dbReference type="SAM" id="MobiDB-lite"/>
    </source>
</evidence>
<organism evidence="2 3">
    <name type="scientific">Amborella trichopoda</name>
    <dbReference type="NCBI Taxonomy" id="13333"/>
    <lineage>
        <taxon>Eukaryota</taxon>
        <taxon>Viridiplantae</taxon>
        <taxon>Streptophyta</taxon>
        <taxon>Embryophyta</taxon>
        <taxon>Tracheophyta</taxon>
        <taxon>Spermatophyta</taxon>
        <taxon>Magnoliopsida</taxon>
        <taxon>Amborellales</taxon>
        <taxon>Amborellaceae</taxon>
        <taxon>Amborella</taxon>
    </lineage>
</organism>
<name>W1PB11_AMBTC</name>
<accession>W1PB11</accession>
<feature type="compositionally biased region" description="Basic and acidic residues" evidence="1">
    <location>
        <begin position="80"/>
        <end position="90"/>
    </location>
</feature>
<feature type="region of interest" description="Disordered" evidence="1">
    <location>
        <begin position="1"/>
        <end position="21"/>
    </location>
</feature>
<dbReference type="Gramene" id="ERN04786">
    <property type="protein sequence ID" value="ERN04786"/>
    <property type="gene ID" value="AMTR_s00140p00079700"/>
</dbReference>
<gene>
    <name evidence="2" type="ORF">AMTR_s00140p00079700</name>
</gene>
<evidence type="ECO:0000313" key="3">
    <source>
        <dbReference type="Proteomes" id="UP000017836"/>
    </source>
</evidence>
<evidence type="ECO:0000313" key="2">
    <source>
        <dbReference type="EMBL" id="ERN04786.1"/>
    </source>
</evidence>
<protein>
    <submittedName>
        <fullName evidence="2">Uncharacterized protein</fullName>
    </submittedName>
</protein>
<dbReference type="AlphaFoldDB" id="W1PB11"/>
<proteinExistence type="predicted"/>
<sequence>MAPYNQYWTSPWKSSQRGKSRSSLVKTVVVFSSNSVNFLRDAKAFMEQVSGNSAGSLSKGLLEGKHCYDNNDVFQSPISDHSHSQCWEHERKRKGPKYRRSRNIEVSSTGISSRNSQNPPSN</sequence>
<feature type="compositionally biased region" description="Polar residues" evidence="1">
    <location>
        <begin position="104"/>
        <end position="122"/>
    </location>
</feature>
<keyword evidence="3" id="KW-1185">Reference proteome</keyword>
<feature type="compositionally biased region" description="Basic residues" evidence="1">
    <location>
        <begin position="91"/>
        <end position="101"/>
    </location>
</feature>
<reference evidence="3" key="1">
    <citation type="journal article" date="2013" name="Science">
        <title>The Amborella genome and the evolution of flowering plants.</title>
        <authorList>
            <consortium name="Amborella Genome Project"/>
        </authorList>
    </citation>
    <scope>NUCLEOTIDE SEQUENCE [LARGE SCALE GENOMIC DNA]</scope>
</reference>